<organism evidence="4 5">
    <name type="scientific">Eilatimonas milleporae</name>
    <dbReference type="NCBI Taxonomy" id="911205"/>
    <lineage>
        <taxon>Bacteria</taxon>
        <taxon>Pseudomonadati</taxon>
        <taxon>Pseudomonadota</taxon>
        <taxon>Alphaproteobacteria</taxon>
        <taxon>Kordiimonadales</taxon>
        <taxon>Kordiimonadaceae</taxon>
        <taxon>Eilatimonas</taxon>
    </lineage>
</organism>
<evidence type="ECO:0000259" key="3">
    <source>
        <dbReference type="PROSITE" id="PS50977"/>
    </source>
</evidence>
<evidence type="ECO:0000313" key="5">
    <source>
        <dbReference type="Proteomes" id="UP000271227"/>
    </source>
</evidence>
<dbReference type="Gene3D" id="1.10.357.10">
    <property type="entry name" value="Tetracycline Repressor, domain 2"/>
    <property type="match status" value="1"/>
</dbReference>
<dbReference type="InterPro" id="IPR001647">
    <property type="entry name" value="HTH_TetR"/>
</dbReference>
<keyword evidence="1 2" id="KW-0238">DNA-binding</keyword>
<keyword evidence="5" id="KW-1185">Reference proteome</keyword>
<gene>
    <name evidence="4" type="ORF">BXY39_0060</name>
</gene>
<evidence type="ECO:0000256" key="2">
    <source>
        <dbReference type="PROSITE-ProRule" id="PRU00335"/>
    </source>
</evidence>
<dbReference type="Pfam" id="PF00440">
    <property type="entry name" value="TetR_N"/>
    <property type="match status" value="1"/>
</dbReference>
<dbReference type="InterPro" id="IPR013573">
    <property type="entry name" value="Tscrpt_reg_YcdC_C"/>
</dbReference>
<dbReference type="Gene3D" id="1.10.10.60">
    <property type="entry name" value="Homeodomain-like"/>
    <property type="match status" value="1"/>
</dbReference>
<dbReference type="PANTHER" id="PTHR30055">
    <property type="entry name" value="HTH-TYPE TRANSCRIPTIONAL REGULATOR RUTR"/>
    <property type="match status" value="1"/>
</dbReference>
<dbReference type="GO" id="GO:0045892">
    <property type="term" value="P:negative regulation of DNA-templated transcription"/>
    <property type="evidence" value="ECO:0007669"/>
    <property type="project" value="InterPro"/>
</dbReference>
<reference evidence="4 5" key="1">
    <citation type="submission" date="2018-10" db="EMBL/GenBank/DDBJ databases">
        <title>Genomic Encyclopedia of Archaeal and Bacterial Type Strains, Phase II (KMG-II): from individual species to whole genera.</title>
        <authorList>
            <person name="Goeker M."/>
        </authorList>
    </citation>
    <scope>NUCLEOTIDE SEQUENCE [LARGE SCALE GENOMIC DNA]</scope>
    <source>
        <strain evidence="4 5">DSM 25217</strain>
    </source>
</reference>
<evidence type="ECO:0000313" key="4">
    <source>
        <dbReference type="EMBL" id="RMB13067.1"/>
    </source>
</evidence>
<dbReference type="InterPro" id="IPR050109">
    <property type="entry name" value="HTH-type_TetR-like_transc_reg"/>
</dbReference>
<dbReference type="InterPro" id="IPR009057">
    <property type="entry name" value="Homeodomain-like_sf"/>
</dbReference>
<dbReference type="FunCoup" id="A0A3M0CVR8">
    <property type="interactions" value="131"/>
</dbReference>
<name>A0A3M0CVR8_9PROT</name>
<feature type="domain" description="HTH tetR-type" evidence="3">
    <location>
        <begin position="26"/>
        <end position="86"/>
    </location>
</feature>
<dbReference type="InParanoid" id="A0A3M0CVR8"/>
<dbReference type="Pfam" id="PF08362">
    <property type="entry name" value="TetR_C_3"/>
    <property type="match status" value="1"/>
</dbReference>
<accession>A0A3M0CVR8</accession>
<dbReference type="PRINTS" id="PR00455">
    <property type="entry name" value="HTHTETR"/>
</dbReference>
<dbReference type="Proteomes" id="UP000271227">
    <property type="component" value="Unassembled WGS sequence"/>
</dbReference>
<dbReference type="SUPFAM" id="SSF48498">
    <property type="entry name" value="Tetracyclin repressor-like, C-terminal domain"/>
    <property type="match status" value="1"/>
</dbReference>
<comment type="caution">
    <text evidence="4">The sequence shown here is derived from an EMBL/GenBank/DDBJ whole genome shotgun (WGS) entry which is preliminary data.</text>
</comment>
<proteinExistence type="predicted"/>
<sequence>MRDESTEISAALTETVPAGHKGAIRRENERRIREAAERVFSEHGFRGASMGMIAEEAGVPKPNVYYYFGSKEDLYRLVIESICDTWLEAAATFDDMSDPADAFRGYVGAKMDLARMRPEGSRLWAIEMARGAPFIQDYLCHTVKPWLDAREARIAKWVADGTLPPVPARALIYMIWAMTQYYADYDAQIRAMNDGAPLTPAQFDAARENVIALVLRALKLA</sequence>
<dbReference type="EMBL" id="REFR01000001">
    <property type="protein sequence ID" value="RMB13067.1"/>
    <property type="molecule type" value="Genomic_DNA"/>
</dbReference>
<dbReference type="AlphaFoldDB" id="A0A3M0CVR8"/>
<dbReference type="PROSITE" id="PS50977">
    <property type="entry name" value="HTH_TETR_2"/>
    <property type="match status" value="1"/>
</dbReference>
<dbReference type="OrthoDB" id="2356263at2"/>
<dbReference type="PANTHER" id="PTHR30055:SF196">
    <property type="entry name" value="HTH-TYPE TRANSCRIPTIONAL REGULATOR RUTR"/>
    <property type="match status" value="1"/>
</dbReference>
<feature type="DNA-binding region" description="H-T-H motif" evidence="2">
    <location>
        <begin position="49"/>
        <end position="68"/>
    </location>
</feature>
<evidence type="ECO:0000256" key="1">
    <source>
        <dbReference type="ARBA" id="ARBA00023125"/>
    </source>
</evidence>
<dbReference type="InterPro" id="IPR036271">
    <property type="entry name" value="Tet_transcr_reg_TetR-rel_C_sf"/>
</dbReference>
<protein>
    <submittedName>
        <fullName evidence="4">TetR family transcriptional regulator</fullName>
    </submittedName>
</protein>
<dbReference type="GO" id="GO:0000976">
    <property type="term" value="F:transcription cis-regulatory region binding"/>
    <property type="evidence" value="ECO:0007669"/>
    <property type="project" value="TreeGrafter"/>
</dbReference>
<dbReference type="RefSeq" id="WP_121936850.1">
    <property type="nucleotide sequence ID" value="NZ_REFR01000001.1"/>
</dbReference>
<dbReference type="GO" id="GO:0003700">
    <property type="term" value="F:DNA-binding transcription factor activity"/>
    <property type="evidence" value="ECO:0007669"/>
    <property type="project" value="TreeGrafter"/>
</dbReference>
<dbReference type="SUPFAM" id="SSF46689">
    <property type="entry name" value="Homeodomain-like"/>
    <property type="match status" value="1"/>
</dbReference>